<evidence type="ECO:0000313" key="2">
    <source>
        <dbReference type="Proteomes" id="UP000654075"/>
    </source>
</evidence>
<name>A0A813EGU8_POLGL</name>
<proteinExistence type="predicted"/>
<organism evidence="1 2">
    <name type="scientific">Polarella glacialis</name>
    <name type="common">Dinoflagellate</name>
    <dbReference type="NCBI Taxonomy" id="89957"/>
    <lineage>
        <taxon>Eukaryota</taxon>
        <taxon>Sar</taxon>
        <taxon>Alveolata</taxon>
        <taxon>Dinophyceae</taxon>
        <taxon>Suessiales</taxon>
        <taxon>Suessiaceae</taxon>
        <taxon>Polarella</taxon>
    </lineage>
</organism>
<evidence type="ECO:0000313" key="1">
    <source>
        <dbReference type="EMBL" id="CAE8599564.1"/>
    </source>
</evidence>
<protein>
    <submittedName>
        <fullName evidence="1">Uncharacterized protein</fullName>
    </submittedName>
</protein>
<dbReference type="Proteomes" id="UP000654075">
    <property type="component" value="Unassembled WGS sequence"/>
</dbReference>
<comment type="caution">
    <text evidence="1">The sequence shown here is derived from an EMBL/GenBank/DDBJ whole genome shotgun (WGS) entry which is preliminary data.</text>
</comment>
<gene>
    <name evidence="1" type="ORF">PGLA1383_LOCUS17910</name>
</gene>
<accession>A0A813EGU8</accession>
<reference evidence="1" key="1">
    <citation type="submission" date="2021-02" db="EMBL/GenBank/DDBJ databases">
        <authorList>
            <person name="Dougan E. K."/>
            <person name="Rhodes N."/>
            <person name="Thang M."/>
            <person name="Chan C."/>
        </authorList>
    </citation>
    <scope>NUCLEOTIDE SEQUENCE</scope>
</reference>
<sequence>VLTPNQNISYQPATHQNISYQPATNQNISYQPDHARITKLSSASQSVSYQPTTVPGELSVPTAALWPQKGICCSCCCCCFCCWCWFWLSW</sequence>
<keyword evidence="2" id="KW-1185">Reference proteome</keyword>
<feature type="non-terminal residue" evidence="1">
    <location>
        <position position="90"/>
    </location>
</feature>
<dbReference type="EMBL" id="CAJNNV010011254">
    <property type="protein sequence ID" value="CAE8599564.1"/>
    <property type="molecule type" value="Genomic_DNA"/>
</dbReference>
<dbReference type="AlphaFoldDB" id="A0A813EGU8"/>